<dbReference type="GO" id="GO:0000932">
    <property type="term" value="C:P-body"/>
    <property type="evidence" value="ECO:0007669"/>
    <property type="project" value="TreeGrafter"/>
</dbReference>
<dbReference type="InterPro" id="IPR001900">
    <property type="entry name" value="RNase_II/R"/>
</dbReference>
<dbReference type="InterPro" id="IPR050180">
    <property type="entry name" value="RNR_Ribonuclease"/>
</dbReference>
<gene>
    <name evidence="2" type="ORF">XAT740_LOCUS61895</name>
</gene>
<dbReference type="EMBL" id="CAJNOR010016754">
    <property type="protein sequence ID" value="CAF1685861.1"/>
    <property type="molecule type" value="Genomic_DNA"/>
</dbReference>
<evidence type="ECO:0000259" key="1">
    <source>
        <dbReference type="SMART" id="SM00955"/>
    </source>
</evidence>
<dbReference type="GO" id="GO:0006402">
    <property type="term" value="P:mRNA catabolic process"/>
    <property type="evidence" value="ECO:0007669"/>
    <property type="project" value="TreeGrafter"/>
</dbReference>
<evidence type="ECO:0000313" key="3">
    <source>
        <dbReference type="Proteomes" id="UP000663828"/>
    </source>
</evidence>
<dbReference type="GO" id="GO:0003723">
    <property type="term" value="F:RNA binding"/>
    <property type="evidence" value="ECO:0007669"/>
    <property type="project" value="InterPro"/>
</dbReference>
<comment type="caution">
    <text evidence="2">The sequence shown here is derived from an EMBL/GenBank/DDBJ whole genome shotgun (WGS) entry which is preliminary data.</text>
</comment>
<accession>A0A816H9T7</accession>
<reference evidence="2" key="1">
    <citation type="submission" date="2021-02" db="EMBL/GenBank/DDBJ databases">
        <authorList>
            <person name="Nowell W R."/>
        </authorList>
    </citation>
    <scope>NUCLEOTIDE SEQUENCE</scope>
</reference>
<proteinExistence type="predicted"/>
<dbReference type="Pfam" id="PF00773">
    <property type="entry name" value="RNB"/>
    <property type="match status" value="1"/>
</dbReference>
<sequence length="247" mass="28358">MENLGDADTVEAQSKAILMENDIRDEEFSEEVIKCLPLEKDTWTIPDEEFSKRLDLRQQCIFTIDPATARDLDDALSCEQLANGHYKVGVHIADVSYFVREQTPLDTEAAQRTTSVYLVERVIPMLPRLLCDRLCSLNPDEDRLTYSVIWTMNEQGDILDEQFTRSIIRSCVKLSYDHAQDIIEHPDKQFQSNDLPSITNNFTVNDITRTVLQLYKISKALRSKRAGALTLNQPKLQYQMKADTKIP</sequence>
<dbReference type="AlphaFoldDB" id="A0A816H9T7"/>
<feature type="non-terminal residue" evidence="2">
    <location>
        <position position="1"/>
    </location>
</feature>
<dbReference type="SMART" id="SM00955">
    <property type="entry name" value="RNB"/>
    <property type="match status" value="1"/>
</dbReference>
<dbReference type="PANTHER" id="PTHR23355">
    <property type="entry name" value="RIBONUCLEASE"/>
    <property type="match status" value="1"/>
</dbReference>
<dbReference type="Proteomes" id="UP000663828">
    <property type="component" value="Unassembled WGS sequence"/>
</dbReference>
<keyword evidence="3" id="KW-1185">Reference proteome</keyword>
<dbReference type="GO" id="GO:0010587">
    <property type="term" value="P:miRNA catabolic process"/>
    <property type="evidence" value="ECO:0007669"/>
    <property type="project" value="TreeGrafter"/>
</dbReference>
<dbReference type="PANTHER" id="PTHR23355:SF9">
    <property type="entry name" value="DIS3-LIKE EXONUCLEASE 2"/>
    <property type="match status" value="1"/>
</dbReference>
<dbReference type="SUPFAM" id="SSF50249">
    <property type="entry name" value="Nucleic acid-binding proteins"/>
    <property type="match status" value="1"/>
</dbReference>
<dbReference type="InterPro" id="IPR012340">
    <property type="entry name" value="NA-bd_OB-fold"/>
</dbReference>
<evidence type="ECO:0000313" key="2">
    <source>
        <dbReference type="EMBL" id="CAF1685861.1"/>
    </source>
</evidence>
<feature type="domain" description="RNB" evidence="1">
    <location>
        <begin position="53"/>
        <end position="245"/>
    </location>
</feature>
<organism evidence="2 3">
    <name type="scientific">Adineta ricciae</name>
    <name type="common">Rotifer</name>
    <dbReference type="NCBI Taxonomy" id="249248"/>
    <lineage>
        <taxon>Eukaryota</taxon>
        <taxon>Metazoa</taxon>
        <taxon>Spiralia</taxon>
        <taxon>Gnathifera</taxon>
        <taxon>Rotifera</taxon>
        <taxon>Eurotatoria</taxon>
        <taxon>Bdelloidea</taxon>
        <taxon>Adinetida</taxon>
        <taxon>Adinetidae</taxon>
        <taxon>Adineta</taxon>
    </lineage>
</organism>
<protein>
    <recommendedName>
        <fullName evidence="1">RNB domain-containing protein</fullName>
    </recommendedName>
</protein>
<name>A0A816H9T7_ADIRI</name>
<dbReference type="GO" id="GO:0000175">
    <property type="term" value="F:3'-5'-RNA exonuclease activity"/>
    <property type="evidence" value="ECO:0007669"/>
    <property type="project" value="TreeGrafter"/>
</dbReference>